<accession>A0A3S9B7V1</accession>
<dbReference type="Pfam" id="PF12911">
    <property type="entry name" value="OppC_N"/>
    <property type="match status" value="1"/>
</dbReference>
<evidence type="ECO:0000256" key="5">
    <source>
        <dbReference type="ARBA" id="ARBA00022856"/>
    </source>
</evidence>
<organism evidence="11 12">
    <name type="scientific">Georhizobium profundi</name>
    <dbReference type="NCBI Taxonomy" id="2341112"/>
    <lineage>
        <taxon>Bacteria</taxon>
        <taxon>Pseudomonadati</taxon>
        <taxon>Pseudomonadota</taxon>
        <taxon>Alphaproteobacteria</taxon>
        <taxon>Hyphomicrobiales</taxon>
        <taxon>Rhizobiaceae</taxon>
        <taxon>Georhizobium</taxon>
    </lineage>
</organism>
<dbReference type="AlphaFoldDB" id="A0A3S9B7V1"/>
<dbReference type="InterPro" id="IPR025966">
    <property type="entry name" value="OppC_N"/>
</dbReference>
<evidence type="ECO:0000256" key="4">
    <source>
        <dbReference type="ARBA" id="ARBA00022692"/>
    </source>
</evidence>
<dbReference type="SUPFAM" id="SSF161098">
    <property type="entry name" value="MetI-like"/>
    <property type="match status" value="1"/>
</dbReference>
<gene>
    <name evidence="11" type="ORF">D5400_18065</name>
</gene>
<evidence type="ECO:0000256" key="6">
    <source>
        <dbReference type="ARBA" id="ARBA00022927"/>
    </source>
</evidence>
<proteinExistence type="inferred from homology"/>
<feature type="domain" description="ABC transmembrane type-1" evidence="10">
    <location>
        <begin position="90"/>
        <end position="279"/>
    </location>
</feature>
<dbReference type="GO" id="GO:0015833">
    <property type="term" value="P:peptide transport"/>
    <property type="evidence" value="ECO:0007669"/>
    <property type="project" value="UniProtKB-KW"/>
</dbReference>
<dbReference type="GO" id="GO:0005886">
    <property type="term" value="C:plasma membrane"/>
    <property type="evidence" value="ECO:0007669"/>
    <property type="project" value="UniProtKB-SubCell"/>
</dbReference>
<name>A0A3S9B7V1_9HYPH</name>
<evidence type="ECO:0000256" key="9">
    <source>
        <dbReference type="RuleBase" id="RU363032"/>
    </source>
</evidence>
<feature type="transmembrane region" description="Helical" evidence="9">
    <location>
        <begin position="92"/>
        <end position="118"/>
    </location>
</feature>
<dbReference type="PANTHER" id="PTHR43386">
    <property type="entry name" value="OLIGOPEPTIDE TRANSPORT SYSTEM PERMEASE PROTEIN APPC"/>
    <property type="match status" value="1"/>
</dbReference>
<feature type="transmembrane region" description="Helical" evidence="9">
    <location>
        <begin position="261"/>
        <end position="282"/>
    </location>
</feature>
<evidence type="ECO:0000256" key="1">
    <source>
        <dbReference type="ARBA" id="ARBA00004651"/>
    </source>
</evidence>
<keyword evidence="2 9" id="KW-0813">Transport</keyword>
<dbReference type="KEGG" id="abaw:D5400_18065"/>
<dbReference type="GO" id="GO:0015031">
    <property type="term" value="P:protein transport"/>
    <property type="evidence" value="ECO:0007669"/>
    <property type="project" value="UniProtKB-KW"/>
</dbReference>
<dbReference type="InterPro" id="IPR000515">
    <property type="entry name" value="MetI-like"/>
</dbReference>
<dbReference type="OrthoDB" id="9766870at2"/>
<protein>
    <submittedName>
        <fullName evidence="11">ABC transporter permease</fullName>
    </submittedName>
</protein>
<evidence type="ECO:0000256" key="7">
    <source>
        <dbReference type="ARBA" id="ARBA00022989"/>
    </source>
</evidence>
<keyword evidence="6" id="KW-0653">Protein transport</keyword>
<evidence type="ECO:0000256" key="3">
    <source>
        <dbReference type="ARBA" id="ARBA00022475"/>
    </source>
</evidence>
<dbReference type="Proteomes" id="UP000268192">
    <property type="component" value="Chromosome"/>
</dbReference>
<keyword evidence="3" id="KW-1003">Cell membrane</keyword>
<feature type="transmembrane region" description="Helical" evidence="9">
    <location>
        <begin position="31"/>
        <end position="53"/>
    </location>
</feature>
<keyword evidence="8 9" id="KW-0472">Membrane</keyword>
<sequence>MTPVPNTRLRRRQSRAVLGAIGTFSRAPLTAIGLVIIAVLIVSALFAPLIAPYDPIAINPAQRFLAPSLDHLLGTDQLGRDLFSRVLYGGRVALQIALSCVILSFLIGVPLGLLAGFGPQWLDNGLLFVFDAVRSFPVVILALVMITVTGPSLTTILIVVVVAKIPDYARVVRAQTQSLRNATFIRTAQAMGLPFWRILLVHLAPNVVGPVFILASMDIPVVITIEAGLSFLGLGVRPPTPSWGTILNDGFSFIQATPWPILAGCLPLVLITLGFTFVGEALRDALDPKTRRR</sequence>
<keyword evidence="7 9" id="KW-1133">Transmembrane helix</keyword>
<comment type="similarity">
    <text evidence="9">Belongs to the binding-protein-dependent transport system permease family.</text>
</comment>
<evidence type="ECO:0000259" key="10">
    <source>
        <dbReference type="PROSITE" id="PS50928"/>
    </source>
</evidence>
<feature type="transmembrane region" description="Helical" evidence="9">
    <location>
        <begin position="138"/>
        <end position="163"/>
    </location>
</feature>
<dbReference type="GO" id="GO:0055085">
    <property type="term" value="P:transmembrane transport"/>
    <property type="evidence" value="ECO:0007669"/>
    <property type="project" value="InterPro"/>
</dbReference>
<evidence type="ECO:0000313" key="12">
    <source>
        <dbReference type="Proteomes" id="UP000268192"/>
    </source>
</evidence>
<dbReference type="InterPro" id="IPR035906">
    <property type="entry name" value="MetI-like_sf"/>
</dbReference>
<keyword evidence="5" id="KW-0571">Peptide transport</keyword>
<dbReference type="PANTHER" id="PTHR43386:SF1">
    <property type="entry name" value="D,D-DIPEPTIDE TRANSPORT SYSTEM PERMEASE PROTEIN DDPC-RELATED"/>
    <property type="match status" value="1"/>
</dbReference>
<dbReference type="CDD" id="cd06261">
    <property type="entry name" value="TM_PBP2"/>
    <property type="match status" value="1"/>
</dbReference>
<dbReference type="InterPro" id="IPR050366">
    <property type="entry name" value="BP-dependent_transpt_permease"/>
</dbReference>
<comment type="subcellular location">
    <subcellularLocation>
        <location evidence="1 9">Cell membrane</location>
        <topology evidence="1 9">Multi-pass membrane protein</topology>
    </subcellularLocation>
</comment>
<reference evidence="11 12" key="1">
    <citation type="submission" date="2018-09" db="EMBL/GenBank/DDBJ databases">
        <title>Marinorhizobium profundi gen. nov., sp. nov., isolated from a deep-sea sediment sample from the New Britain Trench and proposal of Marinorhizobiaceae fam. nov. in the order Rhizobiales of the class Alphaproteobacteria.</title>
        <authorList>
            <person name="Cao J."/>
        </authorList>
    </citation>
    <scope>NUCLEOTIDE SEQUENCE [LARGE SCALE GENOMIC DNA]</scope>
    <source>
        <strain evidence="11 12">WS11</strain>
    </source>
</reference>
<dbReference type="Gene3D" id="1.10.3720.10">
    <property type="entry name" value="MetI-like"/>
    <property type="match status" value="1"/>
</dbReference>
<dbReference type="EMBL" id="CP032509">
    <property type="protein sequence ID" value="AZN72931.1"/>
    <property type="molecule type" value="Genomic_DNA"/>
</dbReference>
<dbReference type="Pfam" id="PF00528">
    <property type="entry name" value="BPD_transp_1"/>
    <property type="match status" value="1"/>
</dbReference>
<keyword evidence="12" id="KW-1185">Reference proteome</keyword>
<keyword evidence="4 9" id="KW-0812">Transmembrane</keyword>
<evidence type="ECO:0000313" key="11">
    <source>
        <dbReference type="EMBL" id="AZN72931.1"/>
    </source>
</evidence>
<dbReference type="PROSITE" id="PS50928">
    <property type="entry name" value="ABC_TM1"/>
    <property type="match status" value="1"/>
</dbReference>
<evidence type="ECO:0000256" key="2">
    <source>
        <dbReference type="ARBA" id="ARBA00022448"/>
    </source>
</evidence>
<evidence type="ECO:0000256" key="8">
    <source>
        <dbReference type="ARBA" id="ARBA00023136"/>
    </source>
</evidence>
<feature type="transmembrane region" description="Helical" evidence="9">
    <location>
        <begin position="195"/>
        <end position="215"/>
    </location>
</feature>
<dbReference type="RefSeq" id="WP_126011330.1">
    <property type="nucleotide sequence ID" value="NZ_CP032509.1"/>
</dbReference>